<feature type="active site" description="Proton donor" evidence="8">
    <location>
        <position position="58"/>
    </location>
</feature>
<dbReference type="AlphaFoldDB" id="A0A3P8GME0"/>
<feature type="binding site" evidence="8">
    <location>
        <begin position="57"/>
        <end position="59"/>
    </location>
    <ligand>
        <name>GTP</name>
        <dbReference type="ChEBI" id="CHEBI:37565"/>
    </ligand>
</feature>
<dbReference type="Gene3D" id="3.40.440.10">
    <property type="entry name" value="Adenylosuccinate Synthetase, subunit A, domain 1"/>
    <property type="match status" value="1"/>
</dbReference>
<dbReference type="GO" id="GO:0000287">
    <property type="term" value="F:magnesium ion binding"/>
    <property type="evidence" value="ECO:0007669"/>
    <property type="project" value="UniProtKB-UniRule"/>
</dbReference>
<dbReference type="SUPFAM" id="SSF52540">
    <property type="entry name" value="P-loop containing nucleoside triphosphate hydrolases"/>
    <property type="match status" value="1"/>
</dbReference>
<evidence type="ECO:0000256" key="9">
    <source>
        <dbReference type="PROSITE-ProRule" id="PRU10134"/>
    </source>
</evidence>
<name>A0A3P8GME0_9TREM</name>
<keyword evidence="6 8" id="KW-0460">Magnesium</keyword>
<evidence type="ECO:0000256" key="3">
    <source>
        <dbReference type="ARBA" id="ARBA00022723"/>
    </source>
</evidence>
<keyword evidence="7 8" id="KW-0342">GTP-binding</keyword>
<dbReference type="EC" id="6.3.4.4" evidence="8 10"/>
<dbReference type="PANTHER" id="PTHR11846:SF0">
    <property type="entry name" value="ADENYLOSUCCINATE SYNTHETASE"/>
    <property type="match status" value="1"/>
</dbReference>
<evidence type="ECO:0000256" key="7">
    <source>
        <dbReference type="ARBA" id="ARBA00023134"/>
    </source>
</evidence>
<proteinExistence type="inferred from homology"/>
<dbReference type="OrthoDB" id="10265645at2759"/>
<dbReference type="SMART" id="SM00788">
    <property type="entry name" value="Adenylsucc_synt"/>
    <property type="match status" value="1"/>
</dbReference>
<dbReference type="InterPro" id="IPR042109">
    <property type="entry name" value="Adenylosuccinate_synth_dom1"/>
</dbReference>
<reference evidence="11 12" key="1">
    <citation type="submission" date="2018-11" db="EMBL/GenBank/DDBJ databases">
        <authorList>
            <consortium name="Pathogen Informatics"/>
        </authorList>
    </citation>
    <scope>NUCLEOTIDE SEQUENCE [LARGE SCALE GENOMIC DNA]</scope>
    <source>
        <strain evidence="11 12">Egypt</strain>
    </source>
</reference>
<evidence type="ECO:0000256" key="1">
    <source>
        <dbReference type="ARBA" id="ARBA00011738"/>
    </source>
</evidence>
<evidence type="ECO:0000256" key="6">
    <source>
        <dbReference type="ARBA" id="ARBA00022842"/>
    </source>
</evidence>
<keyword evidence="3 8" id="KW-0479">Metal-binding</keyword>
<evidence type="ECO:0000256" key="8">
    <source>
        <dbReference type="HAMAP-Rule" id="MF_03125"/>
    </source>
</evidence>
<comment type="cofactor">
    <cofactor evidence="8">
        <name>Mg(2+)</name>
        <dbReference type="ChEBI" id="CHEBI:18420"/>
    </cofactor>
    <text evidence="8">Binds 1 Mg(2+) ion per subunit.</text>
</comment>
<dbReference type="GO" id="GO:0005525">
    <property type="term" value="F:GTP binding"/>
    <property type="evidence" value="ECO:0007669"/>
    <property type="project" value="UniProtKB-UniRule"/>
</dbReference>
<comment type="pathway">
    <text evidence="8 10">Purine metabolism; AMP biosynthesis via de novo pathway; AMP from IMP: step 1/2.</text>
</comment>
<feature type="binding site" evidence="8">
    <location>
        <begin position="29"/>
        <end position="35"/>
    </location>
    <ligand>
        <name>GTP</name>
        <dbReference type="ChEBI" id="CHEBI:37565"/>
    </ligand>
</feature>
<dbReference type="PROSITE" id="PS00513">
    <property type="entry name" value="ADENYLOSUCCIN_SYN_2"/>
    <property type="match status" value="1"/>
</dbReference>
<dbReference type="InterPro" id="IPR018220">
    <property type="entry name" value="Adenylosuccin_syn_GTP-bd"/>
</dbReference>
<keyword evidence="8" id="KW-0963">Cytoplasm</keyword>
<protein>
    <recommendedName>
        <fullName evidence="8 10">Adenylosuccinate synthetase</fullName>
        <shortName evidence="8">AMPSase</shortName>
        <shortName evidence="8">AdSS</shortName>
        <ecNumber evidence="8 10">6.3.4.4</ecNumber>
    </recommendedName>
    <alternativeName>
        <fullName evidence="8">IMP--aspartate ligase</fullName>
    </alternativeName>
</protein>
<keyword evidence="5 8" id="KW-0658">Purine biosynthesis</keyword>
<comment type="caution">
    <text evidence="8">Lacks conserved residue(s) required for the propagation of feature annotation.</text>
</comment>
<dbReference type="UniPathway" id="UPA00075">
    <property type="reaction ID" value="UER00335"/>
</dbReference>
<evidence type="ECO:0000256" key="4">
    <source>
        <dbReference type="ARBA" id="ARBA00022741"/>
    </source>
</evidence>
<comment type="function">
    <text evidence="8">Plays an important role in the de novo pathway and in the salvage pathway of purine nucleotide biosynthesis. Catalyzes the first commited step in the biosynthesis of AMP from IMP.</text>
</comment>
<accession>A0A3P8GME0</accession>
<feature type="active site" evidence="9">
    <location>
        <position position="153"/>
    </location>
</feature>
<dbReference type="GO" id="GO:0046040">
    <property type="term" value="P:IMP metabolic process"/>
    <property type="evidence" value="ECO:0007669"/>
    <property type="project" value="TreeGrafter"/>
</dbReference>
<evidence type="ECO:0000256" key="10">
    <source>
        <dbReference type="RuleBase" id="RU000520"/>
    </source>
</evidence>
<comment type="catalytic activity">
    <reaction evidence="8 10">
        <text>IMP + L-aspartate + GTP = N(6)-(1,2-dicarboxyethyl)-AMP + GDP + phosphate + 2 H(+)</text>
        <dbReference type="Rhea" id="RHEA:15753"/>
        <dbReference type="ChEBI" id="CHEBI:15378"/>
        <dbReference type="ChEBI" id="CHEBI:29991"/>
        <dbReference type="ChEBI" id="CHEBI:37565"/>
        <dbReference type="ChEBI" id="CHEBI:43474"/>
        <dbReference type="ChEBI" id="CHEBI:57567"/>
        <dbReference type="ChEBI" id="CHEBI:58053"/>
        <dbReference type="ChEBI" id="CHEBI:58189"/>
        <dbReference type="EC" id="6.3.4.4"/>
    </reaction>
</comment>
<keyword evidence="4 8" id="KW-0547">Nucleotide-binding</keyword>
<dbReference type="GO" id="GO:0004019">
    <property type="term" value="F:adenylosuccinate synthase activity"/>
    <property type="evidence" value="ECO:0007669"/>
    <property type="project" value="UniProtKB-UniRule"/>
</dbReference>
<comment type="function">
    <text evidence="10">Plays an important role in the de novo pathway of purine nucleotide biosynthesis.</text>
</comment>
<dbReference type="Pfam" id="PF00709">
    <property type="entry name" value="Adenylsucc_synt"/>
    <property type="match status" value="1"/>
</dbReference>
<sequence length="303" mass="33519">MVTNRKPESNFKTGLGNPGVTVVIGAQWGDEGKGKLVDLLSSNADVVCRCQGGNNAGHTVMTDGKKYFFHILPSGVINPRAVAVIGNGTVVNLPALFEVSNKNGLKDLENRLKISNRCHLVFEFHQLMDGLEIRGNGLIGTTKKGIGPAYSSKVTRNGLRMCDLVGDWDEFVKKYTDLVNYVKRRYPKLEINVQESLEVSHCPNLIVFWYQVPFRCTSVHFIFTAINHTLSCVFQAVSSSVNGRPPYITLGGHVRHMSPDGLPRRAIFAGYGSVFYYTKVSTVKGVNPMIRRYTVSGKVWGSF</sequence>
<feature type="binding site" evidence="8">
    <location>
        <begin position="55"/>
        <end position="58"/>
    </location>
    <ligand>
        <name>IMP</name>
        <dbReference type="ChEBI" id="CHEBI:58053"/>
    </ligand>
</feature>
<feature type="binding site" evidence="8">
    <location>
        <position position="57"/>
    </location>
    <ligand>
        <name>Mg(2+)</name>
        <dbReference type="ChEBI" id="CHEBI:18420"/>
    </ligand>
</feature>
<organism evidence="11 12">
    <name type="scientific">Echinostoma caproni</name>
    <dbReference type="NCBI Taxonomy" id="27848"/>
    <lineage>
        <taxon>Eukaryota</taxon>
        <taxon>Metazoa</taxon>
        <taxon>Spiralia</taxon>
        <taxon>Lophotrochozoa</taxon>
        <taxon>Platyhelminthes</taxon>
        <taxon>Trematoda</taxon>
        <taxon>Digenea</taxon>
        <taxon>Plagiorchiida</taxon>
        <taxon>Echinostomata</taxon>
        <taxon>Echinostomatoidea</taxon>
        <taxon>Echinostomatidae</taxon>
        <taxon>Echinostoma</taxon>
    </lineage>
</organism>
<dbReference type="PANTHER" id="PTHR11846">
    <property type="entry name" value="ADENYLOSUCCINATE SYNTHETASE"/>
    <property type="match status" value="1"/>
</dbReference>
<dbReference type="Proteomes" id="UP000272942">
    <property type="component" value="Unassembled WGS sequence"/>
</dbReference>
<dbReference type="InterPro" id="IPR001114">
    <property type="entry name" value="Adenylosuccinate_synthetase"/>
</dbReference>
<keyword evidence="2 8" id="KW-0436">Ligase</keyword>
<dbReference type="GO" id="GO:0044208">
    <property type="term" value="P:'de novo' AMP biosynthetic process"/>
    <property type="evidence" value="ECO:0007669"/>
    <property type="project" value="UniProtKB-UniRule"/>
</dbReference>
<keyword evidence="12" id="KW-1185">Reference proteome</keyword>
<dbReference type="PROSITE" id="PS01266">
    <property type="entry name" value="ADENYLOSUCCIN_SYN_1"/>
    <property type="match status" value="1"/>
</dbReference>
<feature type="binding site" evidence="8">
    <location>
        <position position="142"/>
    </location>
    <ligand>
        <name>IMP</name>
        <dbReference type="ChEBI" id="CHEBI:58053"/>
    </ligand>
</feature>
<dbReference type="GO" id="GO:0005737">
    <property type="term" value="C:cytoplasm"/>
    <property type="evidence" value="ECO:0007669"/>
    <property type="project" value="UniProtKB-SubCell"/>
</dbReference>
<evidence type="ECO:0000256" key="5">
    <source>
        <dbReference type="ARBA" id="ARBA00022755"/>
    </source>
</evidence>
<comment type="subcellular location">
    <subcellularLocation>
        <location evidence="8">Cytoplasm</location>
    </subcellularLocation>
</comment>
<comment type="similarity">
    <text evidence="8 10">Belongs to the adenylosuccinate synthetase family.</text>
</comment>
<dbReference type="EMBL" id="UZAN01006887">
    <property type="protein sequence ID" value="VDP35849.1"/>
    <property type="molecule type" value="Genomic_DNA"/>
</dbReference>
<evidence type="ECO:0000313" key="12">
    <source>
        <dbReference type="Proteomes" id="UP000272942"/>
    </source>
</evidence>
<feature type="active site" description="Proton acceptor" evidence="8">
    <location>
        <position position="30"/>
    </location>
</feature>
<gene>
    <name evidence="11" type="ORF">ECPE_LOCUS1270</name>
</gene>
<dbReference type="HAMAP" id="MF_00011">
    <property type="entry name" value="Adenylosucc_synth"/>
    <property type="match status" value="1"/>
</dbReference>
<feature type="binding site" evidence="8">
    <location>
        <begin position="30"/>
        <end position="33"/>
    </location>
    <ligand>
        <name>IMP</name>
        <dbReference type="ChEBI" id="CHEBI:58053"/>
    </ligand>
</feature>
<dbReference type="InterPro" id="IPR027417">
    <property type="entry name" value="P-loop_NTPase"/>
</dbReference>
<dbReference type="InterPro" id="IPR033128">
    <property type="entry name" value="Adenylosuccin_syn_Lys_AS"/>
</dbReference>
<feature type="binding site" evidence="8">
    <location>
        <position position="156"/>
    </location>
    <ligand>
        <name>IMP</name>
        <dbReference type="ChEBI" id="CHEBI:58053"/>
        <note>ligand shared between dimeric partners</note>
    </ligand>
</feature>
<comment type="subunit">
    <text evidence="1 8">Homodimer.</text>
</comment>
<evidence type="ECO:0000313" key="11">
    <source>
        <dbReference type="EMBL" id="VDP35849.1"/>
    </source>
</evidence>
<feature type="binding site" evidence="8">
    <location>
        <position position="30"/>
    </location>
    <ligand>
        <name>Mg(2+)</name>
        <dbReference type="ChEBI" id="CHEBI:18420"/>
    </ligand>
</feature>
<evidence type="ECO:0000256" key="2">
    <source>
        <dbReference type="ARBA" id="ARBA00022598"/>
    </source>
</evidence>